<keyword evidence="10" id="KW-0902">Two-component regulatory system</keyword>
<dbReference type="InterPro" id="IPR035965">
    <property type="entry name" value="PAS-like_dom_sf"/>
</dbReference>
<dbReference type="PRINTS" id="PR00344">
    <property type="entry name" value="BCTRLSENSOR"/>
</dbReference>
<protein>
    <submittedName>
        <fullName evidence="18">Hybrid signal transduction histidine kinase J</fullName>
    </submittedName>
</protein>
<dbReference type="Gene3D" id="1.20.120.620">
    <property type="entry name" value="Backbone structure of the membrane domain of e. Coli histidine kinase receptor kdpd"/>
    <property type="match status" value="1"/>
</dbReference>
<evidence type="ECO:0000256" key="3">
    <source>
        <dbReference type="ARBA" id="ARBA00022553"/>
    </source>
</evidence>
<keyword evidence="19" id="KW-1185">Reference proteome</keyword>
<dbReference type="InterPro" id="IPR003661">
    <property type="entry name" value="HisK_dim/P_dom"/>
</dbReference>
<evidence type="ECO:0000256" key="10">
    <source>
        <dbReference type="ARBA" id="ARBA00023012"/>
    </source>
</evidence>
<dbReference type="Proteomes" id="UP001642464">
    <property type="component" value="Unassembled WGS sequence"/>
</dbReference>
<dbReference type="InterPro" id="IPR036641">
    <property type="entry name" value="HPT_dom_sf"/>
</dbReference>
<dbReference type="InterPro" id="IPR036890">
    <property type="entry name" value="HATPase_C_sf"/>
</dbReference>
<dbReference type="SUPFAM" id="SSF55785">
    <property type="entry name" value="PYP-like sensor domain (PAS domain)"/>
    <property type="match status" value="1"/>
</dbReference>
<keyword evidence="3 13" id="KW-0597">Phosphoprotein</keyword>
<evidence type="ECO:0000313" key="18">
    <source>
        <dbReference type="EMBL" id="CAK9092880.1"/>
    </source>
</evidence>
<dbReference type="SMART" id="SM00448">
    <property type="entry name" value="REC"/>
    <property type="match status" value="2"/>
</dbReference>
<keyword evidence="2" id="KW-1003">Cell membrane</keyword>
<dbReference type="PROSITE" id="PS50894">
    <property type="entry name" value="HPT"/>
    <property type="match status" value="1"/>
</dbReference>
<feature type="modified residue" description="4-aspartylphosphate" evidence="13">
    <location>
        <position position="703"/>
    </location>
</feature>
<accession>A0ABP0QX51</accession>
<dbReference type="Gene3D" id="3.30.450.20">
    <property type="entry name" value="PAS domain"/>
    <property type="match status" value="1"/>
</dbReference>
<dbReference type="CDD" id="cd00082">
    <property type="entry name" value="HisKA"/>
    <property type="match status" value="1"/>
</dbReference>
<dbReference type="CDD" id="cd16922">
    <property type="entry name" value="HATPase_EvgS-ArcB-TorS-like"/>
    <property type="match status" value="1"/>
</dbReference>
<evidence type="ECO:0000259" key="14">
    <source>
        <dbReference type="PROSITE" id="PS50109"/>
    </source>
</evidence>
<gene>
    <name evidence="18" type="ORF">SCF082_LOCUS43703</name>
</gene>
<dbReference type="InterPro" id="IPR004358">
    <property type="entry name" value="Sig_transdc_His_kin-like_C"/>
</dbReference>
<dbReference type="InterPro" id="IPR036097">
    <property type="entry name" value="HisK_dim/P_sf"/>
</dbReference>
<dbReference type="Pfam" id="PF13426">
    <property type="entry name" value="PAS_9"/>
    <property type="match status" value="1"/>
</dbReference>
<keyword evidence="11" id="KW-0472">Membrane</keyword>
<evidence type="ECO:0000259" key="17">
    <source>
        <dbReference type="PROSITE" id="PS50894"/>
    </source>
</evidence>
<dbReference type="SUPFAM" id="SSF47384">
    <property type="entry name" value="Homodimeric domain of signal transducing histidine kinase"/>
    <property type="match status" value="1"/>
</dbReference>
<evidence type="ECO:0000259" key="16">
    <source>
        <dbReference type="PROSITE" id="PS50112"/>
    </source>
</evidence>
<dbReference type="SUPFAM" id="SSF55874">
    <property type="entry name" value="ATPase domain of HSP90 chaperone/DNA topoisomerase II/histidine kinase"/>
    <property type="match status" value="1"/>
</dbReference>
<dbReference type="PANTHER" id="PTHR45339:SF1">
    <property type="entry name" value="HYBRID SIGNAL TRANSDUCTION HISTIDINE KINASE J"/>
    <property type="match status" value="1"/>
</dbReference>
<evidence type="ECO:0000256" key="11">
    <source>
        <dbReference type="ARBA" id="ARBA00023136"/>
    </source>
</evidence>
<dbReference type="InterPro" id="IPR003594">
    <property type="entry name" value="HATPase_dom"/>
</dbReference>
<proteinExistence type="predicted"/>
<dbReference type="Pfam" id="PF02518">
    <property type="entry name" value="HATPase_c"/>
    <property type="match status" value="1"/>
</dbReference>
<dbReference type="Pfam" id="PF13493">
    <property type="entry name" value="DUF4118"/>
    <property type="match status" value="1"/>
</dbReference>
<dbReference type="NCBIfam" id="TIGR00229">
    <property type="entry name" value="sensory_box"/>
    <property type="match status" value="1"/>
</dbReference>
<dbReference type="Pfam" id="PF00512">
    <property type="entry name" value="HisKA"/>
    <property type="match status" value="1"/>
</dbReference>
<dbReference type="InterPro" id="IPR025201">
    <property type="entry name" value="KdpD_TM"/>
</dbReference>
<evidence type="ECO:0000256" key="4">
    <source>
        <dbReference type="ARBA" id="ARBA00022679"/>
    </source>
</evidence>
<comment type="caution">
    <text evidence="18">The sequence shown here is derived from an EMBL/GenBank/DDBJ whole genome shotgun (WGS) entry which is preliminary data.</text>
</comment>
<feature type="domain" description="HPt" evidence="17">
    <location>
        <begin position="810"/>
        <end position="903"/>
    </location>
</feature>
<evidence type="ECO:0000256" key="6">
    <source>
        <dbReference type="ARBA" id="ARBA00022741"/>
    </source>
</evidence>
<dbReference type="Pfam" id="PF00072">
    <property type="entry name" value="Response_reg"/>
    <property type="match status" value="2"/>
</dbReference>
<dbReference type="CDD" id="cd17546">
    <property type="entry name" value="REC_hyHK_CKI1_RcsC-like"/>
    <property type="match status" value="1"/>
</dbReference>
<dbReference type="SUPFAM" id="SSF47226">
    <property type="entry name" value="Histidine-containing phosphotransfer domain, HPT domain"/>
    <property type="match status" value="1"/>
</dbReference>
<dbReference type="CDD" id="cd00156">
    <property type="entry name" value="REC"/>
    <property type="match status" value="1"/>
</dbReference>
<sequence>MAALLLKLALDPVATQDKAPFALFSAAVMVSAWYGGLRAGIFCTLICAVFSDQFFSTPRFSLWVESASQRLILIEFIAEGIIISVLAGALHRTREQARVAARQAESAKHASDQAMSEMQRAQDARKASELRFQTLVEANIIGVCVVEPSGRILEANAAFLDMIGCTREQLAAGECDWRKITPAEFVEADDNALVQIQECGSCDPYEKEYQLANGSRVSILIGATAIDSGGNIICFAADISKHKAVERELATAKEAAEAASEAKSHFLANISHELRTPMNAILGMTELALEEDIAPLVQEYLETVKSSADTLLFLLNDLLDFSRMESGTFELEPQPFDVRETLDKAAKALSLRASDKGLELACYIHSNVPAWVEGDGRRLRQILTNLTGNAIKFTERGEVVISATVESVAADVVRIEFVVTDTGIGIAAEDRARIFAPFTQADASTTRKYSGSGLGLTICRQLIDKMGGRIWVNSTPGEGSRFHCSLPFRTTSRPKGRTEDPSLVTQLRDLPVLVVDDNATNRRILEEMLTNWAMNPTIVEDANRALEELQASQKDGQRYPLVIVDALMPDVDGVTLLEKAREDNTLEGSTVLMLSSADRQVFQDRCDEIGIDNFLEKPISQSDLLDAIMTGLNGPPLDFLNATEVQPAVNRTLRILVAEDTAANQKVVQAILRKRGHYVEIAQNGREAVDLFWEHNFDVILMDVQMPTMDGYQATRVIRESEESDGNNHIPIIAMTAHAMEGDRERCLSAGMDDYISKPIDARNLIRLVERRVRKATKLRPQTERITKPDVRNEPVSIDYKASLARLGGDEDLFLELVQLFEEDAPSLLDDIDAGVAKREDEQVARAAHSLKGLASNFGAQAAIEAALEVETAGRSAEWNGIHAKVTSLRGAISQVTEALKDYQ</sequence>
<dbReference type="GO" id="GO:0016301">
    <property type="term" value="F:kinase activity"/>
    <property type="evidence" value="ECO:0007669"/>
    <property type="project" value="UniProtKB-KW"/>
</dbReference>
<comment type="subcellular location">
    <subcellularLocation>
        <location evidence="1">Cell membrane</location>
        <topology evidence="1">Multi-pass membrane protein</topology>
    </subcellularLocation>
</comment>
<dbReference type="Gene3D" id="1.10.287.130">
    <property type="match status" value="1"/>
</dbReference>
<evidence type="ECO:0000256" key="2">
    <source>
        <dbReference type="ARBA" id="ARBA00022475"/>
    </source>
</evidence>
<name>A0ABP0QX51_9DINO</name>
<dbReference type="SMART" id="SM00091">
    <property type="entry name" value="PAS"/>
    <property type="match status" value="1"/>
</dbReference>
<organism evidence="18 19">
    <name type="scientific">Durusdinium trenchii</name>
    <dbReference type="NCBI Taxonomy" id="1381693"/>
    <lineage>
        <taxon>Eukaryota</taxon>
        <taxon>Sar</taxon>
        <taxon>Alveolata</taxon>
        <taxon>Dinophyceae</taxon>
        <taxon>Suessiales</taxon>
        <taxon>Symbiodiniaceae</taxon>
        <taxon>Durusdinium</taxon>
    </lineage>
</organism>
<dbReference type="SMART" id="SM00073">
    <property type="entry name" value="HPT"/>
    <property type="match status" value="1"/>
</dbReference>
<dbReference type="PROSITE" id="PS50109">
    <property type="entry name" value="HIS_KIN"/>
    <property type="match status" value="1"/>
</dbReference>
<keyword evidence="5" id="KW-0812">Transmembrane</keyword>
<feature type="domain" description="PAS" evidence="16">
    <location>
        <begin position="128"/>
        <end position="170"/>
    </location>
</feature>
<evidence type="ECO:0000256" key="8">
    <source>
        <dbReference type="ARBA" id="ARBA00022840"/>
    </source>
</evidence>
<feature type="domain" description="Histidine kinase" evidence="14">
    <location>
        <begin position="269"/>
        <end position="490"/>
    </location>
</feature>
<evidence type="ECO:0000256" key="7">
    <source>
        <dbReference type="ARBA" id="ARBA00022777"/>
    </source>
</evidence>
<dbReference type="EMBL" id="CAXAMM010040387">
    <property type="protein sequence ID" value="CAK9092880.1"/>
    <property type="molecule type" value="Genomic_DNA"/>
</dbReference>
<dbReference type="Pfam" id="PF01627">
    <property type="entry name" value="Hpt"/>
    <property type="match status" value="1"/>
</dbReference>
<evidence type="ECO:0000313" key="19">
    <source>
        <dbReference type="Proteomes" id="UP001642464"/>
    </source>
</evidence>
<feature type="modified residue" description="Phosphohistidine" evidence="12">
    <location>
        <position position="849"/>
    </location>
</feature>
<dbReference type="Gene3D" id="3.30.565.10">
    <property type="entry name" value="Histidine kinase-like ATPase, C-terminal domain"/>
    <property type="match status" value="1"/>
</dbReference>
<dbReference type="SMART" id="SM00387">
    <property type="entry name" value="HATPase_c"/>
    <property type="match status" value="1"/>
</dbReference>
<feature type="modified residue" description="4-aspartylphosphate" evidence="13">
    <location>
        <position position="565"/>
    </location>
</feature>
<dbReference type="InterPro" id="IPR000014">
    <property type="entry name" value="PAS"/>
</dbReference>
<dbReference type="InterPro" id="IPR038318">
    <property type="entry name" value="KdpD_sf"/>
</dbReference>
<evidence type="ECO:0000256" key="1">
    <source>
        <dbReference type="ARBA" id="ARBA00004651"/>
    </source>
</evidence>
<dbReference type="SUPFAM" id="SSF52172">
    <property type="entry name" value="CheY-like"/>
    <property type="match status" value="2"/>
</dbReference>
<keyword evidence="6" id="KW-0547">Nucleotide-binding</keyword>
<dbReference type="InterPro" id="IPR011006">
    <property type="entry name" value="CheY-like_superfamily"/>
</dbReference>
<dbReference type="PANTHER" id="PTHR45339">
    <property type="entry name" value="HYBRID SIGNAL TRANSDUCTION HISTIDINE KINASE J"/>
    <property type="match status" value="1"/>
</dbReference>
<feature type="domain" description="Response regulatory" evidence="15">
    <location>
        <begin position="511"/>
        <end position="632"/>
    </location>
</feature>
<evidence type="ECO:0000256" key="12">
    <source>
        <dbReference type="PROSITE-ProRule" id="PRU00110"/>
    </source>
</evidence>
<keyword evidence="8" id="KW-0067">ATP-binding</keyword>
<keyword evidence="4" id="KW-0808">Transferase</keyword>
<dbReference type="CDD" id="cd00088">
    <property type="entry name" value="HPT"/>
    <property type="match status" value="1"/>
</dbReference>
<evidence type="ECO:0000256" key="9">
    <source>
        <dbReference type="ARBA" id="ARBA00022989"/>
    </source>
</evidence>
<dbReference type="CDD" id="cd00130">
    <property type="entry name" value="PAS"/>
    <property type="match status" value="1"/>
</dbReference>
<dbReference type="PROSITE" id="PS50110">
    <property type="entry name" value="RESPONSE_REGULATORY"/>
    <property type="match status" value="2"/>
</dbReference>
<evidence type="ECO:0000256" key="5">
    <source>
        <dbReference type="ARBA" id="ARBA00022692"/>
    </source>
</evidence>
<dbReference type="InterPro" id="IPR008207">
    <property type="entry name" value="Sig_transdc_His_kin_Hpt_dom"/>
</dbReference>
<dbReference type="PROSITE" id="PS50112">
    <property type="entry name" value="PAS"/>
    <property type="match status" value="1"/>
</dbReference>
<dbReference type="InterPro" id="IPR001789">
    <property type="entry name" value="Sig_transdc_resp-reg_receiver"/>
</dbReference>
<keyword evidence="7 18" id="KW-0418">Kinase</keyword>
<reference evidence="18 19" key="1">
    <citation type="submission" date="2024-02" db="EMBL/GenBank/DDBJ databases">
        <authorList>
            <person name="Chen Y."/>
            <person name="Shah S."/>
            <person name="Dougan E. K."/>
            <person name="Thang M."/>
            <person name="Chan C."/>
        </authorList>
    </citation>
    <scope>NUCLEOTIDE SEQUENCE [LARGE SCALE GENOMIC DNA]</scope>
</reference>
<dbReference type="SMART" id="SM00388">
    <property type="entry name" value="HisKA"/>
    <property type="match status" value="1"/>
</dbReference>
<dbReference type="Gene3D" id="3.40.50.2300">
    <property type="match status" value="2"/>
</dbReference>
<feature type="domain" description="Response regulatory" evidence="15">
    <location>
        <begin position="654"/>
        <end position="773"/>
    </location>
</feature>
<keyword evidence="9" id="KW-1133">Transmembrane helix</keyword>
<evidence type="ECO:0000256" key="13">
    <source>
        <dbReference type="PROSITE-ProRule" id="PRU00169"/>
    </source>
</evidence>
<evidence type="ECO:0000259" key="15">
    <source>
        <dbReference type="PROSITE" id="PS50110"/>
    </source>
</evidence>
<dbReference type="Gene3D" id="1.20.120.160">
    <property type="entry name" value="HPT domain"/>
    <property type="match status" value="1"/>
</dbReference>
<dbReference type="InterPro" id="IPR005467">
    <property type="entry name" value="His_kinase_dom"/>
</dbReference>